<feature type="transmembrane region" description="Helical" evidence="1">
    <location>
        <begin position="6"/>
        <end position="23"/>
    </location>
</feature>
<keyword evidence="1" id="KW-0472">Membrane</keyword>
<keyword evidence="1" id="KW-1133">Transmembrane helix</keyword>
<dbReference type="AlphaFoldDB" id="A0A2V2BJJ7"/>
<sequence length="59" mass="6999">MDLNFIRLFTLTTLFICCSIATYTDIKWKIIPNYLTFPMIIIGITTITYYFYITGNFQI</sequence>
<dbReference type="Gene3D" id="1.20.120.1220">
    <property type="match status" value="1"/>
</dbReference>
<dbReference type="EMBL" id="LWMS01000031">
    <property type="protein sequence ID" value="PWL08122.1"/>
    <property type="molecule type" value="Genomic_DNA"/>
</dbReference>
<gene>
    <name evidence="3" type="ORF">MSCUN_10530</name>
</gene>
<protein>
    <recommendedName>
        <fullName evidence="2">Prepilin type IV endopeptidase peptidase domain-containing protein</fullName>
    </recommendedName>
</protein>
<proteinExistence type="predicted"/>
<name>A0A2V2BJJ7_9EURY</name>
<reference evidence="3 4" key="1">
    <citation type="submission" date="2016-04" db="EMBL/GenBank/DDBJ databases">
        <title>Genome sequence of Methanosphaera cuniculi DSM 4103.</title>
        <authorList>
            <person name="Poehlein A."/>
            <person name="Seedorf H."/>
            <person name="Daniel R."/>
        </authorList>
    </citation>
    <scope>NUCLEOTIDE SEQUENCE [LARGE SCALE GENOMIC DNA]</scope>
    <source>
        <strain evidence="3 4">DSM 4103</strain>
    </source>
</reference>
<dbReference type="Proteomes" id="UP000246004">
    <property type="component" value="Unassembled WGS sequence"/>
</dbReference>
<dbReference type="GO" id="GO:0016020">
    <property type="term" value="C:membrane"/>
    <property type="evidence" value="ECO:0007669"/>
    <property type="project" value="InterPro"/>
</dbReference>
<dbReference type="GO" id="GO:0004190">
    <property type="term" value="F:aspartic-type endopeptidase activity"/>
    <property type="evidence" value="ECO:0007669"/>
    <property type="project" value="InterPro"/>
</dbReference>
<evidence type="ECO:0000313" key="3">
    <source>
        <dbReference type="EMBL" id="PWL08122.1"/>
    </source>
</evidence>
<feature type="domain" description="Prepilin type IV endopeptidase peptidase" evidence="2">
    <location>
        <begin position="14"/>
        <end position="49"/>
    </location>
</feature>
<dbReference type="Pfam" id="PF01478">
    <property type="entry name" value="Peptidase_A24"/>
    <property type="match status" value="1"/>
</dbReference>
<organism evidence="3 4">
    <name type="scientific">Methanosphaera cuniculi</name>
    <dbReference type="NCBI Taxonomy" id="1077256"/>
    <lineage>
        <taxon>Archaea</taxon>
        <taxon>Methanobacteriati</taxon>
        <taxon>Methanobacteriota</taxon>
        <taxon>Methanomada group</taxon>
        <taxon>Methanobacteria</taxon>
        <taxon>Methanobacteriales</taxon>
        <taxon>Methanobacteriaceae</taxon>
        <taxon>Methanosphaera</taxon>
    </lineage>
</organism>
<accession>A0A2V2BJJ7</accession>
<comment type="caution">
    <text evidence="3">The sequence shown here is derived from an EMBL/GenBank/DDBJ whole genome shotgun (WGS) entry which is preliminary data.</text>
</comment>
<evidence type="ECO:0000259" key="2">
    <source>
        <dbReference type="Pfam" id="PF01478"/>
    </source>
</evidence>
<dbReference type="InterPro" id="IPR000045">
    <property type="entry name" value="Prepilin_IV_endopep_pep"/>
</dbReference>
<dbReference type="OrthoDB" id="65749at2157"/>
<dbReference type="RefSeq" id="WP_109582997.1">
    <property type="nucleotide sequence ID" value="NZ_LMVN01000011.1"/>
</dbReference>
<feature type="transmembrane region" description="Helical" evidence="1">
    <location>
        <begin position="35"/>
        <end position="53"/>
    </location>
</feature>
<evidence type="ECO:0000256" key="1">
    <source>
        <dbReference type="SAM" id="Phobius"/>
    </source>
</evidence>
<keyword evidence="1" id="KW-0812">Transmembrane</keyword>
<evidence type="ECO:0000313" key="4">
    <source>
        <dbReference type="Proteomes" id="UP000246004"/>
    </source>
</evidence>